<dbReference type="GO" id="GO:0003676">
    <property type="term" value="F:nucleic acid binding"/>
    <property type="evidence" value="ECO:0007669"/>
    <property type="project" value="InterPro"/>
</dbReference>
<reference evidence="4" key="2">
    <citation type="submission" date="2019-10" db="EMBL/GenBank/DDBJ databases">
        <title>A de novo genome assembly of a pear dwarfing rootstock.</title>
        <authorList>
            <person name="Wang F."/>
            <person name="Wang J."/>
            <person name="Li S."/>
            <person name="Zhang Y."/>
            <person name="Fang M."/>
            <person name="Ma L."/>
            <person name="Zhao Y."/>
            <person name="Jiang S."/>
        </authorList>
    </citation>
    <scope>NUCLEOTIDE SEQUENCE [LARGE SCALE GENOMIC DNA]</scope>
</reference>
<proteinExistence type="predicted"/>
<dbReference type="SUPFAM" id="SSF53098">
    <property type="entry name" value="Ribonuclease H-like"/>
    <property type="match status" value="1"/>
</dbReference>
<dbReference type="AlphaFoldDB" id="A0A5N5HDF7"/>
<name>A0A5N5HDF7_9ROSA</name>
<dbReference type="CDD" id="cd06222">
    <property type="entry name" value="RNase_H_like"/>
    <property type="match status" value="1"/>
</dbReference>
<accession>A0A5N5HDF7</accession>
<dbReference type="Gene3D" id="3.30.420.10">
    <property type="entry name" value="Ribonuclease H-like superfamily/Ribonuclease H"/>
    <property type="match status" value="1"/>
</dbReference>
<keyword evidence="4" id="KW-1185">Reference proteome</keyword>
<feature type="chain" id="PRO_5024342598" description="RNase H type-1 domain-containing protein" evidence="1">
    <location>
        <begin position="22"/>
        <end position="236"/>
    </location>
</feature>
<evidence type="ECO:0000259" key="2">
    <source>
        <dbReference type="Pfam" id="PF13456"/>
    </source>
</evidence>
<evidence type="ECO:0000313" key="3">
    <source>
        <dbReference type="EMBL" id="KAB2626046.1"/>
    </source>
</evidence>
<feature type="domain" description="RNase H type-1" evidence="2">
    <location>
        <begin position="86"/>
        <end position="207"/>
    </location>
</feature>
<reference evidence="3 4" key="3">
    <citation type="submission" date="2019-11" db="EMBL/GenBank/DDBJ databases">
        <title>A de novo genome assembly of a pear dwarfing rootstock.</title>
        <authorList>
            <person name="Wang F."/>
            <person name="Wang J."/>
            <person name="Li S."/>
            <person name="Zhang Y."/>
            <person name="Fang M."/>
            <person name="Ma L."/>
            <person name="Zhao Y."/>
            <person name="Jiang S."/>
        </authorList>
    </citation>
    <scope>NUCLEOTIDE SEQUENCE [LARGE SCALE GENOMIC DNA]</scope>
    <source>
        <strain evidence="3">S2</strain>
        <tissue evidence="3">Leaf</tissue>
    </source>
</reference>
<dbReference type="Pfam" id="PF13456">
    <property type="entry name" value="RVT_3"/>
    <property type="match status" value="1"/>
</dbReference>
<dbReference type="InterPro" id="IPR052929">
    <property type="entry name" value="RNase_H-like_EbsB-rel"/>
</dbReference>
<protein>
    <recommendedName>
        <fullName evidence="2">RNase H type-1 domain-containing protein</fullName>
    </recommendedName>
</protein>
<dbReference type="EMBL" id="SMOL01000160">
    <property type="protein sequence ID" value="KAB2626046.1"/>
    <property type="molecule type" value="Genomic_DNA"/>
</dbReference>
<sequence>MERRRLRNMCCLLVLFPEWYGSVLRLVSGCPGIPHFCLRSGCLRCWNGGRWISKFFQTANSKPTRMGCLPTLRWSTPTHGWVKITTDGALNVIAKLGGVGVVRRDWRGGFLVVGEQQFPGITSVLILELFVVRYGLRMAQQHGFQQVMVESEFMKAIATLNRTHLDSSAIGMIADDVMQLVFTFSIVRFIHVSRLCNGVAQHLAKFALSSSNNLVWFEEPPTRIQELLFQDICNSS</sequence>
<dbReference type="InterPro" id="IPR044730">
    <property type="entry name" value="RNase_H-like_dom_plant"/>
</dbReference>
<dbReference type="OrthoDB" id="1179399at2759"/>
<evidence type="ECO:0000256" key="1">
    <source>
        <dbReference type="SAM" id="SignalP"/>
    </source>
</evidence>
<evidence type="ECO:0000313" key="4">
    <source>
        <dbReference type="Proteomes" id="UP000327157"/>
    </source>
</evidence>
<dbReference type="InterPro" id="IPR002156">
    <property type="entry name" value="RNaseH_domain"/>
</dbReference>
<organism evidence="3 4">
    <name type="scientific">Pyrus ussuriensis x Pyrus communis</name>
    <dbReference type="NCBI Taxonomy" id="2448454"/>
    <lineage>
        <taxon>Eukaryota</taxon>
        <taxon>Viridiplantae</taxon>
        <taxon>Streptophyta</taxon>
        <taxon>Embryophyta</taxon>
        <taxon>Tracheophyta</taxon>
        <taxon>Spermatophyta</taxon>
        <taxon>Magnoliopsida</taxon>
        <taxon>eudicotyledons</taxon>
        <taxon>Gunneridae</taxon>
        <taxon>Pentapetalae</taxon>
        <taxon>rosids</taxon>
        <taxon>fabids</taxon>
        <taxon>Rosales</taxon>
        <taxon>Rosaceae</taxon>
        <taxon>Amygdaloideae</taxon>
        <taxon>Maleae</taxon>
        <taxon>Pyrus</taxon>
    </lineage>
</organism>
<gene>
    <name evidence="3" type="ORF">D8674_017706</name>
</gene>
<dbReference type="PANTHER" id="PTHR47074">
    <property type="entry name" value="BNAC02G40300D PROTEIN"/>
    <property type="match status" value="1"/>
</dbReference>
<dbReference type="GO" id="GO:0004523">
    <property type="term" value="F:RNA-DNA hybrid ribonuclease activity"/>
    <property type="evidence" value="ECO:0007669"/>
    <property type="project" value="InterPro"/>
</dbReference>
<reference evidence="3 4" key="1">
    <citation type="submission" date="2019-09" db="EMBL/GenBank/DDBJ databases">
        <authorList>
            <person name="Ou C."/>
        </authorList>
    </citation>
    <scope>NUCLEOTIDE SEQUENCE [LARGE SCALE GENOMIC DNA]</scope>
    <source>
        <strain evidence="3">S2</strain>
        <tissue evidence="3">Leaf</tissue>
    </source>
</reference>
<feature type="signal peptide" evidence="1">
    <location>
        <begin position="1"/>
        <end position="21"/>
    </location>
</feature>
<dbReference type="Proteomes" id="UP000327157">
    <property type="component" value="Chromosome 16"/>
</dbReference>
<comment type="caution">
    <text evidence="3">The sequence shown here is derived from an EMBL/GenBank/DDBJ whole genome shotgun (WGS) entry which is preliminary data.</text>
</comment>
<dbReference type="PANTHER" id="PTHR47074:SF48">
    <property type="entry name" value="POLYNUCLEOTIDYL TRANSFERASE, RIBONUCLEASE H-LIKE SUPERFAMILY PROTEIN"/>
    <property type="match status" value="1"/>
</dbReference>
<keyword evidence="1" id="KW-0732">Signal</keyword>
<dbReference type="InterPro" id="IPR036397">
    <property type="entry name" value="RNaseH_sf"/>
</dbReference>
<dbReference type="InterPro" id="IPR012337">
    <property type="entry name" value="RNaseH-like_sf"/>
</dbReference>